<dbReference type="CDD" id="cd21117">
    <property type="entry name" value="Twitch_MoaA"/>
    <property type="match status" value="1"/>
</dbReference>
<evidence type="ECO:0000256" key="3">
    <source>
        <dbReference type="ARBA" id="ARBA00022723"/>
    </source>
</evidence>
<dbReference type="GO" id="GO:0046872">
    <property type="term" value="F:metal ion binding"/>
    <property type="evidence" value="ECO:0007669"/>
    <property type="project" value="UniProtKB-KW"/>
</dbReference>
<dbReference type="GO" id="GO:0061799">
    <property type="term" value="F:cyclic pyranopterin monophosphate synthase activity"/>
    <property type="evidence" value="ECO:0007669"/>
    <property type="project" value="TreeGrafter"/>
</dbReference>
<gene>
    <name evidence="10" type="primary">moaA</name>
    <name evidence="12" type="ORF">THTE_0268</name>
</gene>
<dbReference type="InterPro" id="IPR058240">
    <property type="entry name" value="rSAM_sf"/>
</dbReference>
<feature type="binding site" evidence="10">
    <location>
        <position position="126"/>
    </location>
    <ligand>
        <name>S-adenosyl-L-methionine</name>
        <dbReference type="ChEBI" id="CHEBI:59789"/>
    </ligand>
</feature>
<keyword evidence="13" id="KW-1185">Reference proteome</keyword>
<dbReference type="SMART" id="SM00729">
    <property type="entry name" value="Elp3"/>
    <property type="match status" value="1"/>
</dbReference>
<dbReference type="EC" id="4.1.99.22" evidence="10"/>
<dbReference type="InterPro" id="IPR013785">
    <property type="entry name" value="Aldolase_TIM"/>
</dbReference>
<feature type="binding site" evidence="10">
    <location>
        <position position="29"/>
    </location>
    <ligand>
        <name>[4Fe-4S] cluster</name>
        <dbReference type="ChEBI" id="CHEBI:49883"/>
        <label>1</label>
        <note>4Fe-4S-S-AdoMet</note>
    </ligand>
</feature>
<dbReference type="KEGG" id="ttf:THTE_0268"/>
<dbReference type="EMBL" id="CP018477">
    <property type="protein sequence ID" value="ASV72870.1"/>
    <property type="molecule type" value="Genomic_DNA"/>
</dbReference>
<evidence type="ECO:0000256" key="7">
    <source>
        <dbReference type="ARBA" id="ARBA00023134"/>
    </source>
</evidence>
<dbReference type="CDD" id="cd01335">
    <property type="entry name" value="Radical_SAM"/>
    <property type="match status" value="1"/>
</dbReference>
<evidence type="ECO:0000256" key="5">
    <source>
        <dbReference type="ARBA" id="ARBA00023004"/>
    </source>
</evidence>
<evidence type="ECO:0000256" key="2">
    <source>
        <dbReference type="ARBA" id="ARBA00022691"/>
    </source>
</evidence>
<evidence type="ECO:0000259" key="11">
    <source>
        <dbReference type="PROSITE" id="PS51918"/>
    </source>
</evidence>
<feature type="binding site" evidence="10">
    <location>
        <position position="71"/>
    </location>
    <ligand>
        <name>GTP</name>
        <dbReference type="ChEBI" id="CHEBI:37565"/>
    </ligand>
</feature>
<comment type="catalytic activity">
    <reaction evidence="10">
        <text>GTP + AH2 + S-adenosyl-L-methionine = (8S)-3',8-cyclo-7,8-dihydroguanosine 5'-triphosphate + 5'-deoxyadenosine + L-methionine + A + H(+)</text>
        <dbReference type="Rhea" id="RHEA:49576"/>
        <dbReference type="ChEBI" id="CHEBI:13193"/>
        <dbReference type="ChEBI" id="CHEBI:15378"/>
        <dbReference type="ChEBI" id="CHEBI:17319"/>
        <dbReference type="ChEBI" id="CHEBI:17499"/>
        <dbReference type="ChEBI" id="CHEBI:37565"/>
        <dbReference type="ChEBI" id="CHEBI:57844"/>
        <dbReference type="ChEBI" id="CHEBI:59789"/>
        <dbReference type="ChEBI" id="CHEBI:131766"/>
        <dbReference type="EC" id="4.1.99.22"/>
    </reaction>
</comment>
<proteinExistence type="inferred from homology"/>
<dbReference type="Pfam" id="PF04055">
    <property type="entry name" value="Radical_SAM"/>
    <property type="match status" value="1"/>
</dbReference>
<dbReference type="InterPro" id="IPR006638">
    <property type="entry name" value="Elp3/MiaA/NifB-like_rSAM"/>
</dbReference>
<feature type="binding site" evidence="10">
    <location>
        <position position="75"/>
    </location>
    <ligand>
        <name>S-adenosyl-L-methionine</name>
        <dbReference type="ChEBI" id="CHEBI:59789"/>
    </ligand>
</feature>
<feature type="binding site" evidence="10">
    <location>
        <begin position="267"/>
        <end position="269"/>
    </location>
    <ligand>
        <name>GTP</name>
        <dbReference type="ChEBI" id="CHEBI:37565"/>
    </ligand>
</feature>
<comment type="function">
    <text evidence="10">Catalyzes the cyclization of GTP to (8S)-3',8-cyclo-7,8-dihydroguanosine 5'-triphosphate.</text>
</comment>
<dbReference type="SUPFAM" id="SSF102114">
    <property type="entry name" value="Radical SAM enzymes"/>
    <property type="match status" value="1"/>
</dbReference>
<feature type="binding site" evidence="10">
    <location>
        <position position="31"/>
    </location>
    <ligand>
        <name>S-adenosyl-L-methionine</name>
        <dbReference type="ChEBI" id="CHEBI:59789"/>
    </ligand>
</feature>
<accession>A0A286RA96</accession>
<dbReference type="InterPro" id="IPR040064">
    <property type="entry name" value="MoaA-like"/>
</dbReference>
<comment type="cofactor">
    <cofactor evidence="10">
        <name>[4Fe-4S] cluster</name>
        <dbReference type="ChEBI" id="CHEBI:49883"/>
    </cofactor>
    <text evidence="10">Binds 2 [4Fe-4S] clusters. Binds 1 [4Fe-4S] cluster coordinated with 3 cysteines and an exchangeable S-adenosyl-L-methionine and 1 [4Fe-4S] cluster coordinated with 3 cysteines and the GTP-derived substrate.</text>
</comment>
<dbReference type="GO" id="GO:0006777">
    <property type="term" value="P:Mo-molybdopterin cofactor biosynthetic process"/>
    <property type="evidence" value="ECO:0007669"/>
    <property type="project" value="UniProtKB-UniRule"/>
</dbReference>
<dbReference type="NCBIfam" id="TIGR02666">
    <property type="entry name" value="moaA"/>
    <property type="match status" value="1"/>
</dbReference>
<feature type="binding site" evidence="10">
    <location>
        <position position="102"/>
    </location>
    <ligand>
        <name>GTP</name>
        <dbReference type="ChEBI" id="CHEBI:37565"/>
    </ligand>
</feature>
<dbReference type="PROSITE" id="PS51918">
    <property type="entry name" value="RADICAL_SAM"/>
    <property type="match status" value="1"/>
</dbReference>
<comment type="subunit">
    <text evidence="10">Monomer and homodimer.</text>
</comment>
<dbReference type="GO" id="GO:0005525">
    <property type="term" value="F:GTP binding"/>
    <property type="evidence" value="ECO:0007669"/>
    <property type="project" value="UniProtKB-UniRule"/>
</dbReference>
<dbReference type="InterPro" id="IPR050105">
    <property type="entry name" value="MoCo_biosynth_MoaA/MoaC"/>
</dbReference>
<evidence type="ECO:0000256" key="9">
    <source>
        <dbReference type="ARBA" id="ARBA00023239"/>
    </source>
</evidence>
<keyword evidence="8 10" id="KW-0501">Molybdenum cofactor biosynthesis</keyword>
<keyword evidence="3 10" id="KW-0479">Metal-binding</keyword>
<dbReference type="Pfam" id="PF06463">
    <property type="entry name" value="Mob_synth_C"/>
    <property type="match status" value="1"/>
</dbReference>
<dbReference type="HAMAP" id="MF_01225_B">
    <property type="entry name" value="MoaA_B"/>
    <property type="match status" value="1"/>
</dbReference>
<feature type="binding site" evidence="10">
    <location>
        <position position="18"/>
    </location>
    <ligand>
        <name>GTP</name>
        <dbReference type="ChEBI" id="CHEBI:37565"/>
    </ligand>
</feature>
<feature type="binding site" evidence="10">
    <location>
        <position position="197"/>
    </location>
    <ligand>
        <name>S-adenosyl-L-methionine</name>
        <dbReference type="ChEBI" id="CHEBI:59789"/>
    </ligand>
</feature>
<dbReference type="InterPro" id="IPR010505">
    <property type="entry name" value="MoaA_twitch"/>
</dbReference>
<comment type="pathway">
    <text evidence="10">Cofactor biosynthesis; molybdopterin biosynthesis.</text>
</comment>
<feature type="binding site" evidence="10">
    <location>
        <position position="32"/>
    </location>
    <ligand>
        <name>[4Fe-4S] cluster</name>
        <dbReference type="ChEBI" id="CHEBI:49883"/>
        <label>1</label>
        <note>4Fe-4S-S-AdoMet</note>
    </ligand>
</feature>
<comment type="caution">
    <text evidence="10">Lacks conserved residue(s) required for the propagation of feature annotation.</text>
</comment>
<feature type="domain" description="Radical SAM core" evidence="11">
    <location>
        <begin position="9"/>
        <end position="236"/>
    </location>
</feature>
<evidence type="ECO:0000256" key="1">
    <source>
        <dbReference type="ARBA" id="ARBA00022485"/>
    </source>
</evidence>
<comment type="similarity">
    <text evidence="10">Belongs to the radical SAM superfamily. MoaA family.</text>
</comment>
<dbReference type="Gene3D" id="3.20.20.70">
    <property type="entry name" value="Aldolase class I"/>
    <property type="match status" value="1"/>
</dbReference>
<dbReference type="GO" id="GO:0051539">
    <property type="term" value="F:4 iron, 4 sulfur cluster binding"/>
    <property type="evidence" value="ECO:0007669"/>
    <property type="project" value="UniProtKB-UniRule"/>
</dbReference>
<name>A0A286RA96_9BACT</name>
<evidence type="ECO:0000313" key="13">
    <source>
        <dbReference type="Proteomes" id="UP000215086"/>
    </source>
</evidence>
<keyword evidence="4 10" id="KW-0547">Nucleotide-binding</keyword>
<dbReference type="SFLD" id="SFLDS00029">
    <property type="entry name" value="Radical_SAM"/>
    <property type="match status" value="1"/>
</dbReference>
<dbReference type="Proteomes" id="UP000215086">
    <property type="component" value="Chromosome"/>
</dbReference>
<dbReference type="PANTHER" id="PTHR22960">
    <property type="entry name" value="MOLYBDOPTERIN COFACTOR SYNTHESIS PROTEIN A"/>
    <property type="match status" value="1"/>
</dbReference>
<feature type="binding site" evidence="10">
    <location>
        <position position="265"/>
    </location>
    <ligand>
        <name>[4Fe-4S] cluster</name>
        <dbReference type="ChEBI" id="CHEBI:49883"/>
        <label>2</label>
        <note>4Fe-4S-substrate</note>
    </ligand>
</feature>
<keyword evidence="7 10" id="KW-0342">GTP-binding</keyword>
<dbReference type="SFLD" id="SFLDG01386">
    <property type="entry name" value="main_SPASM_domain-containing"/>
    <property type="match status" value="1"/>
</dbReference>
<dbReference type="SFLD" id="SFLDG01067">
    <property type="entry name" value="SPASM/twitch_domain_containing"/>
    <property type="match status" value="1"/>
</dbReference>
<feature type="binding site" evidence="10">
    <location>
        <position position="25"/>
    </location>
    <ligand>
        <name>[4Fe-4S] cluster</name>
        <dbReference type="ChEBI" id="CHEBI:49883"/>
        <label>1</label>
        <note>4Fe-4S-S-AdoMet</note>
    </ligand>
</feature>
<sequence length="329" mass="36630">MKVMVLEDRWGRQIRYLRLSVTSRCGMRCLYCRPPGTILPQASHADTLLTLGEIRQLVGHLVARHGVEKVRITGGEPTLRADIVEIVREVASVPGLADLGLTTNGLRLEALAESLAAAGLRRINVSLDTLDPGRFRQITGVDGLDEVLRGLEAARRAGLLPIRVNCVVMRGINDDELDELLQWGLANGWEVRFIELMPIGPLSARWNELFVPVQEMISRLTSVREFHAVSERKGVARLYEVILQDGHTGRVGFITPMSEHFCGQCDRIRITAEGRLHACLMTDQPVDLLPALRPRFDSARLDLLIEQALRRKQPVHPGYGMTMMTVLGG</sequence>
<feature type="binding site" evidence="10">
    <location>
        <position position="279"/>
    </location>
    <ligand>
        <name>[4Fe-4S] cluster</name>
        <dbReference type="ChEBI" id="CHEBI:49883"/>
        <label>2</label>
        <note>4Fe-4S-substrate</note>
    </ligand>
</feature>
<organism evidence="12 13">
    <name type="scientific">Thermogutta terrifontis</name>
    <dbReference type="NCBI Taxonomy" id="1331910"/>
    <lineage>
        <taxon>Bacteria</taxon>
        <taxon>Pseudomonadati</taxon>
        <taxon>Planctomycetota</taxon>
        <taxon>Planctomycetia</taxon>
        <taxon>Pirellulales</taxon>
        <taxon>Thermoguttaceae</taxon>
        <taxon>Thermogutta</taxon>
    </lineage>
</organism>
<keyword evidence="9 10" id="KW-0456">Lyase</keyword>
<dbReference type="InterPro" id="IPR007197">
    <property type="entry name" value="rSAM"/>
</dbReference>
<dbReference type="RefSeq" id="WP_237260244.1">
    <property type="nucleotide sequence ID" value="NZ_CP018477.1"/>
</dbReference>
<dbReference type="GO" id="GO:0061798">
    <property type="term" value="F:GTP 3',8'-cyclase activity"/>
    <property type="evidence" value="ECO:0007669"/>
    <property type="project" value="UniProtKB-UniRule"/>
</dbReference>
<dbReference type="NCBIfam" id="NF001199">
    <property type="entry name" value="PRK00164.2-1"/>
    <property type="match status" value="1"/>
</dbReference>
<dbReference type="SFLD" id="SFLDG01383">
    <property type="entry name" value="cyclic_pyranopterin_phosphate"/>
    <property type="match status" value="1"/>
</dbReference>
<keyword evidence="6 10" id="KW-0411">Iron-sulfur</keyword>
<reference evidence="12 13" key="1">
    <citation type="journal article" name="Front. Microbiol.">
        <title>Sugar Metabolism of the First Thermophilic Planctomycete Thermogutta terrifontis: Comparative Genomic and Transcriptomic Approaches.</title>
        <authorList>
            <person name="Elcheninov A.G."/>
            <person name="Menzel P."/>
            <person name="Gudbergsdottir S.R."/>
            <person name="Slesarev A.I."/>
            <person name="Kadnikov V.V."/>
            <person name="Krogh A."/>
            <person name="Bonch-Osmolovskaya E.A."/>
            <person name="Peng X."/>
            <person name="Kublanov I.V."/>
        </authorList>
    </citation>
    <scope>NUCLEOTIDE SEQUENCE [LARGE SCALE GENOMIC DNA]</scope>
    <source>
        <strain evidence="12 13">R1</strain>
    </source>
</reference>
<dbReference type="InterPro" id="IPR013483">
    <property type="entry name" value="MoaA"/>
</dbReference>
<feature type="binding site" evidence="10">
    <location>
        <position position="262"/>
    </location>
    <ligand>
        <name>[4Fe-4S] cluster</name>
        <dbReference type="ChEBI" id="CHEBI:49883"/>
        <label>2</label>
        <note>4Fe-4S-substrate</note>
    </ligand>
</feature>
<evidence type="ECO:0000256" key="6">
    <source>
        <dbReference type="ARBA" id="ARBA00023014"/>
    </source>
</evidence>
<evidence type="ECO:0000256" key="10">
    <source>
        <dbReference type="HAMAP-Rule" id="MF_01225"/>
    </source>
</evidence>
<keyword evidence="5 10" id="KW-0408">Iron</keyword>
<dbReference type="GO" id="GO:1904047">
    <property type="term" value="F:S-adenosyl-L-methionine binding"/>
    <property type="evidence" value="ECO:0007669"/>
    <property type="project" value="UniProtKB-UniRule"/>
</dbReference>
<dbReference type="AlphaFoldDB" id="A0A286RA96"/>
<keyword evidence="2 10" id="KW-0949">S-adenosyl-L-methionine</keyword>
<evidence type="ECO:0000256" key="4">
    <source>
        <dbReference type="ARBA" id="ARBA00022741"/>
    </source>
</evidence>
<protein>
    <recommendedName>
        <fullName evidence="10">GTP 3',8-cyclase</fullName>
        <ecNumber evidence="10">4.1.99.22</ecNumber>
    </recommendedName>
    <alternativeName>
        <fullName evidence="10">Molybdenum cofactor biosynthesis protein A</fullName>
    </alternativeName>
</protein>
<dbReference type="UniPathway" id="UPA00344"/>
<dbReference type="PANTHER" id="PTHR22960:SF0">
    <property type="entry name" value="MOLYBDENUM COFACTOR BIOSYNTHESIS PROTEIN 1"/>
    <property type="match status" value="1"/>
</dbReference>
<evidence type="ECO:0000256" key="8">
    <source>
        <dbReference type="ARBA" id="ARBA00023150"/>
    </source>
</evidence>
<keyword evidence="1 10" id="KW-0004">4Fe-4S</keyword>
<evidence type="ECO:0000313" key="12">
    <source>
        <dbReference type="EMBL" id="ASV72870.1"/>
    </source>
</evidence>